<feature type="signal peptide" evidence="5">
    <location>
        <begin position="1"/>
        <end position="19"/>
    </location>
</feature>
<evidence type="ECO:0000256" key="1">
    <source>
        <dbReference type="ARBA" id="ARBA00004167"/>
    </source>
</evidence>
<evidence type="ECO:0000256" key="2">
    <source>
        <dbReference type="ARBA" id="ARBA00022692"/>
    </source>
</evidence>
<comment type="caution">
    <text evidence="7">The sequence shown here is derived from an EMBL/GenBank/DDBJ whole genome shotgun (WGS) entry which is preliminary data.</text>
</comment>
<dbReference type="PANTHER" id="PTHR36985:SF1">
    <property type="entry name" value="TRANSLOCATION AND ASSEMBLY MODULE SUBUNIT TAMB"/>
    <property type="match status" value="1"/>
</dbReference>
<gene>
    <name evidence="7" type="ORF">GCM10022404_16950</name>
</gene>
<evidence type="ECO:0000313" key="7">
    <source>
        <dbReference type="EMBL" id="GAA3867454.1"/>
    </source>
</evidence>
<sequence>MKRALTIAATLIVPTALFAQDDTAQTERDRSLIVAFIEDNLSSAGRDIRIEGFRGVLSNEATLDLLTIADEDGVWLTLENAVLDWNRRALLTGRLDVTRLSAQSIELTRLPTVPSDGPTPQATPFALPDLPVAIDIGAIEAERVRLGASVLRIGGSVDISVSGALQLADGSGAAHLDIARLDGPEGNFNVDASYSNDTEILALDLSLTEAAGGIVAGLINLPRAPELALSVAGEGPLDDFAAEIALSTENQPRLTGTVAIRAAEDVPADPETPPARVFDVDLAGDMSPLVIAEYAAFFGTNSALQATGTTYPDGQLSLDRFTLSTRALSLFGSLDLAADGLPTAFGVSGKIADPDNRAVLLPTAGTRTFIDGAELIARYDRAEGEAWTLSGDISNLQRDGLSVDTIALSGGGTIAREGTDLATLLRAVAAEIDIDALGILFDDEALATAVGPILSARSALRWRDGQPMVFDSLAIDAGDARLEAAGRLGGLSTGLEFTGSLWANAPDLARFAQISDMDLAGSASAKGRGTLHLLDGRFDLDLNANAQNLQTGVAQIDPIAGATTAIQLDAKRDETGLQLRNIVLATPTLDATATGVLSSDRDGKSSFDGQISADARDLSVFSALAGQDLSGSLQTDLEGALFLDASRFDLRGTAVATDLQTGMAKFDRIPGARTTIDIAAARDAGGISLSQFKVATPTLDAQGAGRFTDLDTDAPVFDGTVDLSATDLSVFAPLVGYPLRGGLDAQYAGRMSLDAQSFDMEATATATNLVTGIDRVDALTGARTVIDFAGAREGTEVSVRRGQLSSAALDATLSGAITGSQGALDLNARLDDVARLGTGLSGPLTVTGQLGRAVSGTAWRTDVNATGPGGASARVAGTLSDDFKTANLDLNGTAPLGLVNSFTSAALLQGTAAFDLALNGALELGSLSGRITTPQGARLVVVSQTLAFDINAATVDLQGNEARVDITAQAETGGQVSLAGPIGLSEGLRADLAVRLRDLVLEQPRLYRTSVSGDLSISGNLSGGALIAGQMELGETNISVNPTALGANEDVLDVTHLGAPSDVTQTRERAGLLASEGSTTTASRVAYPINVRVSAANRIFVRGRGLDAEMGGSLTVRGTTANVIPVGQFNLVRGRLSLLGNRIDMQEGQLTLRGDLDPTLRLVASTTTDDLTVSIILSGRVSTPELTLASSPELPEEEILSRLLFGRGITEITAIQAAQMAAAISTLTGGGGGLVGNIRDSFGLDDLDLTTSEEGDASLRVGKYLSEKVYTDVTIDSNGRSEINLNLDATDNVTIKGTLGSDGETGLGVFFEKDY</sequence>
<keyword evidence="2" id="KW-0812">Transmembrane</keyword>
<feature type="chain" id="PRO_5046926094" evidence="5">
    <location>
        <begin position="20"/>
        <end position="1315"/>
    </location>
</feature>
<accession>A0ABP7K6H2</accession>
<evidence type="ECO:0000259" key="6">
    <source>
        <dbReference type="Pfam" id="PF04357"/>
    </source>
</evidence>
<dbReference type="Proteomes" id="UP001399917">
    <property type="component" value="Unassembled WGS sequence"/>
</dbReference>
<comment type="subcellular location">
    <subcellularLocation>
        <location evidence="1">Membrane</location>
        <topology evidence="1">Single-pass membrane protein</topology>
    </subcellularLocation>
</comment>
<feature type="domain" description="Translocation and assembly module TamB C-terminal" evidence="6">
    <location>
        <begin position="966"/>
        <end position="1315"/>
    </location>
</feature>
<keyword evidence="4" id="KW-0472">Membrane</keyword>
<keyword evidence="8" id="KW-1185">Reference proteome</keyword>
<keyword evidence="5" id="KW-0732">Signal</keyword>
<keyword evidence="3" id="KW-1133">Transmembrane helix</keyword>
<dbReference type="Pfam" id="PF04357">
    <property type="entry name" value="TamB"/>
    <property type="match status" value="1"/>
</dbReference>
<protein>
    <submittedName>
        <fullName evidence="7">Translocation/assembly module TamB domain-containing protein</fullName>
    </submittedName>
</protein>
<organism evidence="7 8">
    <name type="scientific">Celeribacter arenosi</name>
    <dbReference type="NCBI Taxonomy" id="792649"/>
    <lineage>
        <taxon>Bacteria</taxon>
        <taxon>Pseudomonadati</taxon>
        <taxon>Pseudomonadota</taxon>
        <taxon>Alphaproteobacteria</taxon>
        <taxon>Rhodobacterales</taxon>
        <taxon>Roseobacteraceae</taxon>
        <taxon>Celeribacter</taxon>
    </lineage>
</organism>
<dbReference type="InterPro" id="IPR007452">
    <property type="entry name" value="TamB_C"/>
</dbReference>
<name>A0ABP7K6H2_9RHOB</name>
<reference evidence="8" key="1">
    <citation type="journal article" date="2019" name="Int. J. Syst. Evol. Microbiol.">
        <title>The Global Catalogue of Microorganisms (GCM) 10K type strain sequencing project: providing services to taxonomists for standard genome sequencing and annotation.</title>
        <authorList>
            <consortium name="The Broad Institute Genomics Platform"/>
            <consortium name="The Broad Institute Genome Sequencing Center for Infectious Disease"/>
            <person name="Wu L."/>
            <person name="Ma J."/>
        </authorList>
    </citation>
    <scope>NUCLEOTIDE SEQUENCE [LARGE SCALE GENOMIC DNA]</scope>
    <source>
        <strain evidence="8">JCM 17190</strain>
    </source>
</reference>
<dbReference type="EMBL" id="BAABDF010000007">
    <property type="protein sequence ID" value="GAA3867454.1"/>
    <property type="molecule type" value="Genomic_DNA"/>
</dbReference>
<dbReference type="PANTHER" id="PTHR36985">
    <property type="entry name" value="TRANSLOCATION AND ASSEMBLY MODULE SUBUNIT TAMB"/>
    <property type="match status" value="1"/>
</dbReference>
<dbReference type="RefSeq" id="WP_344846324.1">
    <property type="nucleotide sequence ID" value="NZ_BAABDF010000007.1"/>
</dbReference>
<evidence type="ECO:0000256" key="5">
    <source>
        <dbReference type="SAM" id="SignalP"/>
    </source>
</evidence>
<evidence type="ECO:0000313" key="8">
    <source>
        <dbReference type="Proteomes" id="UP001399917"/>
    </source>
</evidence>
<evidence type="ECO:0000256" key="4">
    <source>
        <dbReference type="ARBA" id="ARBA00023136"/>
    </source>
</evidence>
<evidence type="ECO:0000256" key="3">
    <source>
        <dbReference type="ARBA" id="ARBA00022989"/>
    </source>
</evidence>
<proteinExistence type="predicted"/>